<dbReference type="GO" id="GO:0005254">
    <property type="term" value="F:chloride channel activity"/>
    <property type="evidence" value="ECO:0007669"/>
    <property type="project" value="TreeGrafter"/>
</dbReference>
<dbReference type="InterPro" id="IPR049452">
    <property type="entry name" value="Anoctamin_TM"/>
</dbReference>
<feature type="transmembrane region" description="Helical" evidence="5">
    <location>
        <begin position="449"/>
        <end position="471"/>
    </location>
</feature>
<comment type="caution">
    <text evidence="7">The sequence shown here is derived from an EMBL/GenBank/DDBJ whole genome shotgun (WGS) entry which is preliminary data.</text>
</comment>
<organism evidence="7 8">
    <name type="scientific">Achlya hypogyna</name>
    <name type="common">Oomycete</name>
    <name type="synonym">Protoachlya hypogyna</name>
    <dbReference type="NCBI Taxonomy" id="1202772"/>
    <lineage>
        <taxon>Eukaryota</taxon>
        <taxon>Sar</taxon>
        <taxon>Stramenopiles</taxon>
        <taxon>Oomycota</taxon>
        <taxon>Saprolegniomycetes</taxon>
        <taxon>Saprolegniales</taxon>
        <taxon>Achlyaceae</taxon>
        <taxon>Achlya</taxon>
    </lineage>
</organism>
<accession>A0A1V9ZEQ1</accession>
<evidence type="ECO:0000256" key="1">
    <source>
        <dbReference type="ARBA" id="ARBA00004141"/>
    </source>
</evidence>
<evidence type="ECO:0000259" key="6">
    <source>
        <dbReference type="PROSITE" id="PS50004"/>
    </source>
</evidence>
<feature type="transmembrane region" description="Helical" evidence="5">
    <location>
        <begin position="569"/>
        <end position="596"/>
    </location>
</feature>
<keyword evidence="2 5" id="KW-0812">Transmembrane</keyword>
<evidence type="ECO:0000256" key="3">
    <source>
        <dbReference type="ARBA" id="ARBA00022989"/>
    </source>
</evidence>
<feature type="transmembrane region" description="Helical" evidence="5">
    <location>
        <begin position="370"/>
        <end position="388"/>
    </location>
</feature>
<dbReference type="OrthoDB" id="296386at2759"/>
<reference evidence="7 8" key="1">
    <citation type="journal article" date="2014" name="Genome Biol. Evol.">
        <title>The secreted proteins of Achlya hypogyna and Thraustotheca clavata identify the ancestral oomycete secretome and reveal gene acquisitions by horizontal gene transfer.</title>
        <authorList>
            <person name="Misner I."/>
            <person name="Blouin N."/>
            <person name="Leonard G."/>
            <person name="Richards T.A."/>
            <person name="Lane C.E."/>
        </authorList>
    </citation>
    <scope>NUCLEOTIDE SEQUENCE [LARGE SCALE GENOMIC DNA]</scope>
    <source>
        <strain evidence="7 8">ATCC 48635</strain>
    </source>
</reference>
<feature type="transmembrane region" description="Helical" evidence="5">
    <location>
        <begin position="734"/>
        <end position="757"/>
    </location>
</feature>
<keyword evidence="4 5" id="KW-0472">Membrane</keyword>
<dbReference type="SUPFAM" id="SSF49562">
    <property type="entry name" value="C2 domain (Calcium/lipid-binding domain, CaLB)"/>
    <property type="match status" value="1"/>
</dbReference>
<feature type="transmembrane region" description="Helical" evidence="5">
    <location>
        <begin position="526"/>
        <end position="549"/>
    </location>
</feature>
<name>A0A1V9ZEQ1_ACHHY</name>
<feature type="transmembrane region" description="Helical" evidence="5">
    <location>
        <begin position="695"/>
        <end position="714"/>
    </location>
</feature>
<keyword evidence="8" id="KW-1185">Reference proteome</keyword>
<dbReference type="Proteomes" id="UP000243579">
    <property type="component" value="Unassembled WGS sequence"/>
</dbReference>
<evidence type="ECO:0000313" key="7">
    <source>
        <dbReference type="EMBL" id="OQR96468.1"/>
    </source>
</evidence>
<evidence type="ECO:0000256" key="5">
    <source>
        <dbReference type="SAM" id="Phobius"/>
    </source>
</evidence>
<dbReference type="GO" id="GO:0016020">
    <property type="term" value="C:membrane"/>
    <property type="evidence" value="ECO:0007669"/>
    <property type="project" value="UniProtKB-SubCell"/>
</dbReference>
<keyword evidence="3 5" id="KW-1133">Transmembrane helix</keyword>
<dbReference type="CDD" id="cd00030">
    <property type="entry name" value="C2"/>
    <property type="match status" value="1"/>
</dbReference>
<protein>
    <recommendedName>
        <fullName evidence="6">C2 domain-containing protein</fullName>
    </recommendedName>
</protein>
<evidence type="ECO:0000256" key="4">
    <source>
        <dbReference type="ARBA" id="ARBA00023136"/>
    </source>
</evidence>
<dbReference type="PROSITE" id="PS50004">
    <property type="entry name" value="C2"/>
    <property type="match status" value="1"/>
</dbReference>
<feature type="transmembrane region" description="Helical" evidence="5">
    <location>
        <begin position="333"/>
        <end position="364"/>
    </location>
</feature>
<dbReference type="InterPro" id="IPR000008">
    <property type="entry name" value="C2_dom"/>
</dbReference>
<dbReference type="InterPro" id="IPR035892">
    <property type="entry name" value="C2_domain_sf"/>
</dbReference>
<dbReference type="Pfam" id="PF04547">
    <property type="entry name" value="Anoctamin"/>
    <property type="match status" value="1"/>
</dbReference>
<evidence type="ECO:0000256" key="2">
    <source>
        <dbReference type="ARBA" id="ARBA00022692"/>
    </source>
</evidence>
<dbReference type="AlphaFoldDB" id="A0A1V9ZEQ1"/>
<dbReference type="PANTHER" id="PTHR12308">
    <property type="entry name" value="ANOCTAMIN"/>
    <property type="match status" value="1"/>
</dbReference>
<sequence length="1034" mass="114858">MNPASVAVDIGRASYGSQATVTPSEYYYVLVFPNTPHALNAGATSRISFCAAKDVIRSVTSGSDESKEAAVAEFERAWITKFRSLSPVDTDIIPQHFFHELMRVIVIQRLEAVPGLALATQISKDEQNIYCYVRLTREGLFRTAGLYQTNLPIWHEIDPGSQYWLDQGHHTKQIAPEDAEKELQRLFLEGHLSAEEAQVFATESPVMVSRRIEAVKRISNAAIQTKYPPTATMYFPYQHDPAFQYLYAEVDDNMPFRGIEKIRLTKATLDEAFDCDLLQQRASGDDVSLDLLCDQWGALTAPVYLYTHGLCASWRVVFYQPITAIRDYFGEQLALYFAFMSFYAEMLLVLLAIGLADTAVSWVIPDSVRTYYDTALASVNCLYACVIVKKWAVRQQTYACSWGMTDVKADASVRAAYQGVIRVSPITNAPELFSPVYVQMTKKVYSSCMLLLAISLNGAAIFGVFALQIHAEAVYTTASFVEYSYLAIALLITLSQRAFQPLVVWLNEIENHRTHHTYDVALTVKFAVFQTMNAFGPILFSAFLKPYVFGCNKTALPTLDAAACATETANLLLAVLLTGLLLSIWDIAAPLSHALCQAYTRLRHRYAALAGDAAVSPRTMDDEFALGVYEGVLFDYAQISTTFGYVAWFGAVAPQAALVALAITLVQIRVDAYKLCYLMQRPAPQPASSIGGWMIYFRMLTLAGVVVNAANVAIGRTLAVQAHLALEAITASNWLDQLFVVTVLMTVLYVASVVVSIPDAGDREALRRIKSTLKRQTYLRETYLFQLTSKDKFAPVERESGAVYLNGVYRYIVSGDTDDGEQVDELREELSALEHRIRTFPKIELEPMGVLFVVVVGANILPVMDRSTKALDAFVKVRLKQGDKVLLSKHKTPVKKSQRSPVWNAAFEFKLSSLETLLHLEVLDWNLVGRSIPVGTAVVPVTRALTNAVDFADAAVEGVCNMVALDVPIELEDGLLARMASDIPKFGRPVLHINMGVRINQRGCQGLRLHNFEARAAEITKTLDTFLVWKPKSR</sequence>
<feature type="domain" description="C2" evidence="6">
    <location>
        <begin position="831"/>
        <end position="956"/>
    </location>
</feature>
<dbReference type="SMART" id="SM00239">
    <property type="entry name" value="C2"/>
    <property type="match status" value="1"/>
</dbReference>
<dbReference type="InterPro" id="IPR007632">
    <property type="entry name" value="Anoctamin"/>
</dbReference>
<dbReference type="EMBL" id="JNBR01000144">
    <property type="protein sequence ID" value="OQR96468.1"/>
    <property type="molecule type" value="Genomic_DNA"/>
</dbReference>
<dbReference type="Gene3D" id="2.60.40.150">
    <property type="entry name" value="C2 domain"/>
    <property type="match status" value="1"/>
</dbReference>
<dbReference type="Pfam" id="PF00168">
    <property type="entry name" value="C2"/>
    <property type="match status" value="1"/>
</dbReference>
<dbReference type="PANTHER" id="PTHR12308:SF73">
    <property type="entry name" value="ANOCTAMIN"/>
    <property type="match status" value="1"/>
</dbReference>
<proteinExistence type="predicted"/>
<feature type="transmembrane region" description="Helical" evidence="5">
    <location>
        <begin position="483"/>
        <end position="506"/>
    </location>
</feature>
<comment type="subcellular location">
    <subcellularLocation>
        <location evidence="1">Membrane</location>
        <topology evidence="1">Multi-pass membrane protein</topology>
    </subcellularLocation>
</comment>
<evidence type="ECO:0000313" key="8">
    <source>
        <dbReference type="Proteomes" id="UP000243579"/>
    </source>
</evidence>
<gene>
    <name evidence="7" type="ORF">ACHHYP_15769</name>
</gene>